<dbReference type="GO" id="GO:0005737">
    <property type="term" value="C:cytoplasm"/>
    <property type="evidence" value="ECO:0007669"/>
    <property type="project" value="UniProtKB-SubCell"/>
</dbReference>
<reference evidence="13 14" key="1">
    <citation type="submission" date="2017-11" db="EMBL/GenBank/DDBJ databases">
        <title>Draft genome sequence of Rhizobiales bacterium SY3-13.</title>
        <authorList>
            <person name="Sun C."/>
        </authorList>
    </citation>
    <scope>NUCLEOTIDE SEQUENCE [LARGE SCALE GENOMIC DNA]</scope>
    <source>
        <strain evidence="13 14">SY3-13</strain>
    </source>
</reference>
<protein>
    <recommendedName>
        <fullName evidence="10">Imidazole glycerol phosphate synthase subunit HisH</fullName>
        <ecNumber evidence="10">4.3.2.10</ecNumber>
    </recommendedName>
    <alternativeName>
        <fullName evidence="10">IGP synthase glutaminase subunit</fullName>
        <ecNumber evidence="10">3.5.1.2</ecNumber>
    </alternativeName>
    <alternativeName>
        <fullName evidence="10">IGP synthase subunit HisH</fullName>
    </alternativeName>
    <alternativeName>
        <fullName evidence="10">ImGP synthase subunit HisH</fullName>
        <shortName evidence="10">IGPS subunit HisH</shortName>
    </alternativeName>
</protein>
<keyword evidence="10" id="KW-0963">Cytoplasm</keyword>
<keyword evidence="3 10" id="KW-0028">Amino-acid biosynthesis</keyword>
<evidence type="ECO:0000256" key="7">
    <source>
        <dbReference type="ARBA" id="ARBA00023239"/>
    </source>
</evidence>
<feature type="active site" description="Nucleophile" evidence="10 11">
    <location>
        <position position="84"/>
    </location>
</feature>
<dbReference type="PROSITE" id="PS51273">
    <property type="entry name" value="GATASE_TYPE_1"/>
    <property type="match status" value="1"/>
</dbReference>
<comment type="caution">
    <text evidence="13">The sequence shown here is derived from an EMBL/GenBank/DDBJ whole genome shotgun (WGS) entry which is preliminary data.</text>
</comment>
<comment type="function">
    <text evidence="10">IGPS catalyzes the conversion of PRFAR and glutamine to IGP, AICAR and glutamate. The HisH subunit catalyzes the hydrolysis of glutamine to glutamate and ammonia as part of the synthesis of IGP and AICAR. The resulting ammonia molecule is channeled to the active site of HisF.</text>
</comment>
<dbReference type="NCBIfam" id="TIGR01855">
    <property type="entry name" value="IMP_synth_hisH"/>
    <property type="match status" value="1"/>
</dbReference>
<evidence type="ECO:0000313" key="14">
    <source>
        <dbReference type="Proteomes" id="UP000229498"/>
    </source>
</evidence>
<comment type="subcellular location">
    <subcellularLocation>
        <location evidence="10">Cytoplasm</location>
    </subcellularLocation>
</comment>
<feature type="domain" description="Glutamine amidotransferase" evidence="12">
    <location>
        <begin position="8"/>
        <end position="214"/>
    </location>
</feature>
<keyword evidence="7 10" id="KW-0456">Lyase</keyword>
<evidence type="ECO:0000256" key="6">
    <source>
        <dbReference type="ARBA" id="ARBA00023102"/>
    </source>
</evidence>
<evidence type="ECO:0000256" key="3">
    <source>
        <dbReference type="ARBA" id="ARBA00022605"/>
    </source>
</evidence>
<evidence type="ECO:0000256" key="5">
    <source>
        <dbReference type="ARBA" id="ARBA00022962"/>
    </source>
</evidence>
<evidence type="ECO:0000313" key="13">
    <source>
        <dbReference type="EMBL" id="PJK31210.1"/>
    </source>
</evidence>
<comment type="subunit">
    <text evidence="2 10">Heterodimer of HisH and HisF.</text>
</comment>
<evidence type="ECO:0000256" key="2">
    <source>
        <dbReference type="ARBA" id="ARBA00011152"/>
    </source>
</evidence>
<dbReference type="OrthoDB" id="9807137at2"/>
<evidence type="ECO:0000256" key="4">
    <source>
        <dbReference type="ARBA" id="ARBA00022801"/>
    </source>
</evidence>
<comment type="catalytic activity">
    <reaction evidence="9 10">
        <text>L-glutamine + H2O = L-glutamate + NH4(+)</text>
        <dbReference type="Rhea" id="RHEA:15889"/>
        <dbReference type="ChEBI" id="CHEBI:15377"/>
        <dbReference type="ChEBI" id="CHEBI:28938"/>
        <dbReference type="ChEBI" id="CHEBI:29985"/>
        <dbReference type="ChEBI" id="CHEBI:58359"/>
        <dbReference type="EC" id="3.5.1.2"/>
    </reaction>
</comment>
<evidence type="ECO:0000256" key="11">
    <source>
        <dbReference type="PIRSR" id="PIRSR000495-1"/>
    </source>
</evidence>
<sequence>MAGPSVSILDYGVGNLRSVARAFEVCGAAPILASSPKEAARAERLVIPGVGAFGSCVAAIRKRGFHETIEEVVRLRQRPVMGICVGMQMLLDESEEFGPVTGFGYLPGGVVGLAKELGETRRKVPHVGWAALIPPEENVERWNGTPLEGVRPGDEVYFVHSFHAAPANRQHYLAGADYLGDSVCAAVHHENLVGFQFHPEKSGPVGLAILRRFLEMG</sequence>
<dbReference type="EMBL" id="PHIG01000007">
    <property type="protein sequence ID" value="PJK31210.1"/>
    <property type="molecule type" value="Genomic_DNA"/>
</dbReference>
<dbReference type="PANTHER" id="PTHR42701">
    <property type="entry name" value="IMIDAZOLE GLYCEROL PHOSPHATE SYNTHASE SUBUNIT HISH"/>
    <property type="match status" value="1"/>
</dbReference>
<dbReference type="Pfam" id="PF00117">
    <property type="entry name" value="GATase"/>
    <property type="match status" value="1"/>
</dbReference>
<dbReference type="CDD" id="cd01748">
    <property type="entry name" value="GATase1_IGP_Synthase"/>
    <property type="match status" value="1"/>
</dbReference>
<feature type="active site" evidence="10 11">
    <location>
        <position position="198"/>
    </location>
</feature>
<proteinExistence type="inferred from homology"/>
<dbReference type="SUPFAM" id="SSF52317">
    <property type="entry name" value="Class I glutamine amidotransferase-like"/>
    <property type="match status" value="1"/>
</dbReference>
<dbReference type="GO" id="GO:0016829">
    <property type="term" value="F:lyase activity"/>
    <property type="evidence" value="ECO:0007669"/>
    <property type="project" value="UniProtKB-KW"/>
</dbReference>
<dbReference type="PANTHER" id="PTHR42701:SF1">
    <property type="entry name" value="IMIDAZOLE GLYCEROL PHOSPHATE SYNTHASE SUBUNIT HISH"/>
    <property type="match status" value="1"/>
</dbReference>
<dbReference type="HAMAP" id="MF_00278">
    <property type="entry name" value="HisH"/>
    <property type="match status" value="1"/>
</dbReference>
<evidence type="ECO:0000259" key="12">
    <source>
        <dbReference type="Pfam" id="PF00117"/>
    </source>
</evidence>
<evidence type="ECO:0000256" key="10">
    <source>
        <dbReference type="HAMAP-Rule" id="MF_00278"/>
    </source>
</evidence>
<dbReference type="UniPathway" id="UPA00031">
    <property type="reaction ID" value="UER00010"/>
</dbReference>
<keyword evidence="5 10" id="KW-0315">Glutamine amidotransferase</keyword>
<keyword evidence="6 10" id="KW-0368">Histidine biosynthesis</keyword>
<name>A0A2M9G681_9PROT</name>
<dbReference type="Gene3D" id="3.40.50.880">
    <property type="match status" value="1"/>
</dbReference>
<dbReference type="InterPro" id="IPR017926">
    <property type="entry name" value="GATASE"/>
</dbReference>
<evidence type="ECO:0000256" key="8">
    <source>
        <dbReference type="ARBA" id="ARBA00047838"/>
    </source>
</evidence>
<dbReference type="GO" id="GO:0004359">
    <property type="term" value="F:glutaminase activity"/>
    <property type="evidence" value="ECO:0007669"/>
    <property type="project" value="UniProtKB-EC"/>
</dbReference>
<dbReference type="GO" id="GO:0000105">
    <property type="term" value="P:L-histidine biosynthetic process"/>
    <property type="evidence" value="ECO:0007669"/>
    <property type="project" value="UniProtKB-UniRule"/>
</dbReference>
<dbReference type="PIRSF" id="PIRSF000495">
    <property type="entry name" value="Amidotransf_hisH"/>
    <property type="match status" value="1"/>
</dbReference>
<comment type="catalytic activity">
    <reaction evidence="8 10">
        <text>5-[(5-phospho-1-deoxy-D-ribulos-1-ylimino)methylamino]-1-(5-phospho-beta-D-ribosyl)imidazole-4-carboxamide + L-glutamine = D-erythro-1-(imidazol-4-yl)glycerol 3-phosphate + 5-amino-1-(5-phospho-beta-D-ribosyl)imidazole-4-carboxamide + L-glutamate + H(+)</text>
        <dbReference type="Rhea" id="RHEA:24793"/>
        <dbReference type="ChEBI" id="CHEBI:15378"/>
        <dbReference type="ChEBI" id="CHEBI:29985"/>
        <dbReference type="ChEBI" id="CHEBI:58278"/>
        <dbReference type="ChEBI" id="CHEBI:58359"/>
        <dbReference type="ChEBI" id="CHEBI:58475"/>
        <dbReference type="ChEBI" id="CHEBI:58525"/>
        <dbReference type="EC" id="4.3.2.10"/>
    </reaction>
</comment>
<dbReference type="GO" id="GO:0000107">
    <property type="term" value="F:imidazoleglycerol-phosphate synthase activity"/>
    <property type="evidence" value="ECO:0007669"/>
    <property type="project" value="UniProtKB-UniRule"/>
</dbReference>
<evidence type="ECO:0000256" key="1">
    <source>
        <dbReference type="ARBA" id="ARBA00005091"/>
    </source>
</evidence>
<dbReference type="RefSeq" id="WP_109796172.1">
    <property type="nucleotide sequence ID" value="NZ_PHIG01000007.1"/>
</dbReference>
<dbReference type="InterPro" id="IPR029062">
    <property type="entry name" value="Class_I_gatase-like"/>
</dbReference>
<dbReference type="Proteomes" id="UP000229498">
    <property type="component" value="Unassembled WGS sequence"/>
</dbReference>
<evidence type="ECO:0000256" key="9">
    <source>
        <dbReference type="ARBA" id="ARBA00049534"/>
    </source>
</evidence>
<accession>A0A2M9G681</accession>
<dbReference type="EC" id="4.3.2.10" evidence="10"/>
<dbReference type="AlphaFoldDB" id="A0A2M9G681"/>
<dbReference type="EC" id="3.5.1.2" evidence="10"/>
<gene>
    <name evidence="10" type="primary">hisH</name>
    <name evidence="13" type="ORF">CVT23_02985</name>
</gene>
<comment type="pathway">
    <text evidence="1 10">Amino-acid biosynthesis; L-histidine biosynthesis; L-histidine from 5-phospho-alpha-D-ribose 1-diphosphate: step 5/9.</text>
</comment>
<keyword evidence="4 10" id="KW-0378">Hydrolase</keyword>
<organism evidence="13 14">
    <name type="scientific">Minwuia thermotolerans</name>
    <dbReference type="NCBI Taxonomy" id="2056226"/>
    <lineage>
        <taxon>Bacteria</taxon>
        <taxon>Pseudomonadati</taxon>
        <taxon>Pseudomonadota</taxon>
        <taxon>Alphaproteobacteria</taxon>
        <taxon>Minwuiales</taxon>
        <taxon>Minwuiaceae</taxon>
        <taxon>Minwuia</taxon>
    </lineage>
</organism>
<dbReference type="InterPro" id="IPR010139">
    <property type="entry name" value="Imidazole-glycPsynth_HisH"/>
</dbReference>
<keyword evidence="14" id="KW-1185">Reference proteome</keyword>
<feature type="active site" evidence="10 11">
    <location>
        <position position="200"/>
    </location>
</feature>